<accession>A0ABQ3W1S1</accession>
<dbReference type="InterPro" id="IPR017871">
    <property type="entry name" value="ABC_transporter-like_CS"/>
</dbReference>
<dbReference type="PROSITE" id="PS00211">
    <property type="entry name" value="ABC_TRANSPORTER_1"/>
    <property type="match status" value="1"/>
</dbReference>
<dbReference type="RefSeq" id="WP_203630397.1">
    <property type="nucleotide sequence ID" value="NZ_BNJR01000016.1"/>
</dbReference>
<evidence type="ECO:0000256" key="2">
    <source>
        <dbReference type="ARBA" id="ARBA00022448"/>
    </source>
</evidence>
<dbReference type="EMBL" id="BNJR01000016">
    <property type="protein sequence ID" value="GHP14387.1"/>
    <property type="molecule type" value="Genomic_DNA"/>
</dbReference>
<evidence type="ECO:0000313" key="6">
    <source>
        <dbReference type="EMBL" id="GHP14387.1"/>
    </source>
</evidence>
<dbReference type="PROSITE" id="PS50893">
    <property type="entry name" value="ABC_TRANSPORTER_2"/>
    <property type="match status" value="1"/>
</dbReference>
<evidence type="ECO:0000259" key="5">
    <source>
        <dbReference type="PROSITE" id="PS50893"/>
    </source>
</evidence>
<dbReference type="GO" id="GO:0005524">
    <property type="term" value="F:ATP binding"/>
    <property type="evidence" value="ECO:0007669"/>
    <property type="project" value="UniProtKB-KW"/>
</dbReference>
<dbReference type="Pfam" id="PF00005">
    <property type="entry name" value="ABC_tran"/>
    <property type="match status" value="1"/>
</dbReference>
<dbReference type="SMART" id="SM00382">
    <property type="entry name" value="AAA"/>
    <property type="match status" value="1"/>
</dbReference>
<comment type="caution">
    <text evidence="6">The sequence shown here is derived from an EMBL/GenBank/DDBJ whole genome shotgun (WGS) entry which is preliminary data.</text>
</comment>
<sequence length="301" mass="33357">MNDPIIKAQHLAKSFGKQLVIKDVSLELKQGDIYGFLGTNGSGKSTTMKLLLGLLKPDGGDIKIFGKELRSYRDTILRNTGALIEEPSFYPNLTGNENLQIMKDLLGLPPRNVTEALRIVDLVDAKDKLVQNYSLGMKQRLGIALALVKFPKLLILDEPTNGLDPEGMHQIRELIKTLPKEYGMTVLISSHLLSEMEQMAQTVGIIQNGQLIYQGNIHELTKSQRYFLTTSDPRRSQAIVNKSGGTNILNQGANVISFNLSDKLEVPVVVKRLVAENIDIFSLYGKHKSLEDVFLELTGGD</sequence>
<keyword evidence="7" id="KW-1185">Reference proteome</keyword>
<dbReference type="Proteomes" id="UP000604765">
    <property type="component" value="Unassembled WGS sequence"/>
</dbReference>
<protein>
    <submittedName>
        <fullName evidence="6">ABC transporter ATP-binding protein</fullName>
    </submittedName>
</protein>
<gene>
    <name evidence="6" type="ORF">YK48G_18120</name>
</gene>
<dbReference type="PANTHER" id="PTHR43335:SF8">
    <property type="entry name" value="ABC TRANSPORTER, ATP-BINDING PROTEIN"/>
    <property type="match status" value="1"/>
</dbReference>
<evidence type="ECO:0000313" key="7">
    <source>
        <dbReference type="Proteomes" id="UP000604765"/>
    </source>
</evidence>
<keyword evidence="3" id="KW-0547">Nucleotide-binding</keyword>
<comment type="similarity">
    <text evidence="1">Belongs to the ABC transporter superfamily.</text>
</comment>
<reference evidence="6 7" key="1">
    <citation type="journal article" date="2021" name="Int. J. Syst. Evol. Microbiol.">
        <title>Lentilactobacillus fungorum sp. nov., isolated from spent mushroom substrates.</title>
        <authorList>
            <person name="Tohno M."/>
            <person name="Tanizawa Y."/>
            <person name="Kojima Y."/>
            <person name="Sakamoto M."/>
            <person name="Ohkuma M."/>
            <person name="Kobayashi H."/>
        </authorList>
    </citation>
    <scope>NUCLEOTIDE SEQUENCE [LARGE SCALE GENOMIC DNA]</scope>
    <source>
        <strain evidence="6 7">YK48G</strain>
    </source>
</reference>
<proteinExistence type="inferred from homology"/>
<dbReference type="Gene3D" id="3.40.50.300">
    <property type="entry name" value="P-loop containing nucleotide triphosphate hydrolases"/>
    <property type="match status" value="1"/>
</dbReference>
<feature type="domain" description="ABC transporter" evidence="5">
    <location>
        <begin position="6"/>
        <end position="233"/>
    </location>
</feature>
<organism evidence="6 7">
    <name type="scientific">Lentilactobacillus fungorum</name>
    <dbReference type="NCBI Taxonomy" id="2201250"/>
    <lineage>
        <taxon>Bacteria</taxon>
        <taxon>Bacillati</taxon>
        <taxon>Bacillota</taxon>
        <taxon>Bacilli</taxon>
        <taxon>Lactobacillales</taxon>
        <taxon>Lactobacillaceae</taxon>
        <taxon>Lentilactobacillus</taxon>
    </lineage>
</organism>
<dbReference type="InterPro" id="IPR027417">
    <property type="entry name" value="P-loop_NTPase"/>
</dbReference>
<dbReference type="InterPro" id="IPR003593">
    <property type="entry name" value="AAA+_ATPase"/>
</dbReference>
<evidence type="ECO:0000256" key="1">
    <source>
        <dbReference type="ARBA" id="ARBA00005417"/>
    </source>
</evidence>
<dbReference type="InterPro" id="IPR003439">
    <property type="entry name" value="ABC_transporter-like_ATP-bd"/>
</dbReference>
<keyword evidence="4 6" id="KW-0067">ATP-binding</keyword>
<dbReference type="PANTHER" id="PTHR43335">
    <property type="entry name" value="ABC TRANSPORTER, ATP-BINDING PROTEIN"/>
    <property type="match status" value="1"/>
</dbReference>
<dbReference type="SUPFAM" id="SSF52540">
    <property type="entry name" value="P-loop containing nucleoside triphosphate hydrolases"/>
    <property type="match status" value="1"/>
</dbReference>
<evidence type="ECO:0000256" key="3">
    <source>
        <dbReference type="ARBA" id="ARBA00022741"/>
    </source>
</evidence>
<evidence type="ECO:0000256" key="4">
    <source>
        <dbReference type="ARBA" id="ARBA00022840"/>
    </source>
</evidence>
<name>A0ABQ3W1S1_9LACO</name>
<keyword evidence="2" id="KW-0813">Transport</keyword>